<sequence>MNKAVVVFVKEEVHVGRLITNGIVEQAKGALIRARFCSVKDMDAPSAFFFNLERKSVHQKQMCHLRRQDGSVTSNPAEMRKLARDFYKQLFSAESCDAASVEDLLEELPQLEHQQKEALDTLISFKELTEAVHQLHTGRSPGIDGLSVDFYQQFWDIIGPDFYEVLLDCIKNKTLPTSCRRAVLSLLPKKGDLGFLKNWRPVSLLCSDYKIFSKCLSNRLKNVLDQLIHKDQSYCIPERSITDNLFLLRDMIDINQFYHGNLGFLSLDQEKAFDRVDHEYLFKVLKCFGFGDSFISYINLLYFNVSVLVKAGGGLSEPILVSRGIRQGCPLSGQLYNLVIEPLLCRLRKNLNGIAIPNSQDNFKLFLSAYADDITVFISNQDDITILNQTLGLYERASSARVNWSKSEGFIVGGWEGTGFPQLPGGLRWRQDGFKVLGVFLGNEQFQKKNWEGLLEKVSAKLTKWKWLLPQLSYRGRVLVINNLTASMLWHRTAVMEPPEELILNIQRTLVNFFWSGQHWIRAAALYIPVQEGGQGLVDLRSRIRAFRLQSVQRLLYKDVTWAKTASALLKQAGGLGLDKHLFLMKLEEISLSELPPFYKFMLQTWRTVFKVKRDIDEQEHWTPEEPLFFNPLIKIRLLSSVTVRRCLIRNGVYKLGHLLDERGWKPTEVLQELTGLRSLRLVFKLKEEISNALPSGCRSWIARRQTLDMRNNQDFPDIKISPIINEEDGEIADSILSFTTPQLDLFKDASKKALYCTSVKMTHQESLKGIKASKWPELLQPDFLVRDRWRTLYKPPVEKRTADLQWRIIHGAIATDRHVAHLNPAVGGECRFCGIEENLEHLFLKCNRLQGLFNLLEICFRRFNEDFSEVVFIGGLKYSFLMRRKMVLLNYLIGTAKLAIWKTRKNKGLQLSTIDPEMMFRHLVQGRLKLEFAYYKLTNNLVWFCDVWCFNEVLCTVQDDQLVVNF</sequence>
<dbReference type="InterPro" id="IPR043502">
    <property type="entry name" value="DNA/RNA_pol_sf"/>
</dbReference>
<keyword evidence="3" id="KW-1185">Reference proteome</keyword>
<dbReference type="PROSITE" id="PS50878">
    <property type="entry name" value="RT_POL"/>
    <property type="match status" value="1"/>
</dbReference>
<evidence type="ECO:0000313" key="3">
    <source>
        <dbReference type="Proteomes" id="UP000694427"/>
    </source>
</evidence>
<organism evidence="2 3">
    <name type="scientific">Cyprinus carpio</name>
    <name type="common">Common carp</name>
    <dbReference type="NCBI Taxonomy" id="7962"/>
    <lineage>
        <taxon>Eukaryota</taxon>
        <taxon>Metazoa</taxon>
        <taxon>Chordata</taxon>
        <taxon>Craniata</taxon>
        <taxon>Vertebrata</taxon>
        <taxon>Euteleostomi</taxon>
        <taxon>Actinopterygii</taxon>
        <taxon>Neopterygii</taxon>
        <taxon>Teleostei</taxon>
        <taxon>Ostariophysi</taxon>
        <taxon>Cypriniformes</taxon>
        <taxon>Cyprinidae</taxon>
        <taxon>Cyprininae</taxon>
        <taxon>Cyprinus</taxon>
    </lineage>
</organism>
<dbReference type="InterPro" id="IPR000477">
    <property type="entry name" value="RT_dom"/>
</dbReference>
<evidence type="ECO:0000313" key="2">
    <source>
        <dbReference type="Ensembl" id="ENSCCRP00010107424.1"/>
    </source>
</evidence>
<dbReference type="PANTHER" id="PTHR19446">
    <property type="entry name" value="REVERSE TRANSCRIPTASES"/>
    <property type="match status" value="1"/>
</dbReference>
<proteinExistence type="predicted"/>
<dbReference type="AlphaFoldDB" id="A0A8C1PJ65"/>
<dbReference type="Pfam" id="PF00078">
    <property type="entry name" value="RVT_1"/>
    <property type="match status" value="1"/>
</dbReference>
<evidence type="ECO:0000259" key="1">
    <source>
        <dbReference type="PROSITE" id="PS50878"/>
    </source>
</evidence>
<dbReference type="InterPro" id="IPR026960">
    <property type="entry name" value="RVT-Znf"/>
</dbReference>
<accession>A0A8C1PJ65</accession>
<reference evidence="2" key="1">
    <citation type="submission" date="2025-08" db="UniProtKB">
        <authorList>
            <consortium name="Ensembl"/>
        </authorList>
    </citation>
    <scope>IDENTIFICATION</scope>
</reference>
<reference evidence="2" key="2">
    <citation type="submission" date="2025-09" db="UniProtKB">
        <authorList>
            <consortium name="Ensembl"/>
        </authorList>
    </citation>
    <scope>IDENTIFICATION</scope>
</reference>
<dbReference type="SUPFAM" id="SSF56672">
    <property type="entry name" value="DNA/RNA polymerases"/>
    <property type="match status" value="1"/>
</dbReference>
<dbReference type="Pfam" id="PF13966">
    <property type="entry name" value="zf-RVT"/>
    <property type="match status" value="1"/>
</dbReference>
<dbReference type="Proteomes" id="UP000694427">
    <property type="component" value="Unplaced"/>
</dbReference>
<name>A0A8C1PJ65_CYPCA</name>
<dbReference type="CDD" id="cd01650">
    <property type="entry name" value="RT_nLTR_like"/>
    <property type="match status" value="1"/>
</dbReference>
<dbReference type="Ensembl" id="ENSCCRT00010119510.1">
    <property type="protein sequence ID" value="ENSCCRP00010107424.1"/>
    <property type="gene ID" value="ENSCCRG00010047378.1"/>
</dbReference>
<feature type="domain" description="Reverse transcriptase" evidence="1">
    <location>
        <begin position="168"/>
        <end position="441"/>
    </location>
</feature>
<protein>
    <recommendedName>
        <fullName evidence="1">Reverse transcriptase domain-containing protein</fullName>
    </recommendedName>
</protein>